<keyword evidence="5" id="KW-1185">Reference proteome</keyword>
<feature type="region of interest" description="Disordered" evidence="1">
    <location>
        <begin position="240"/>
        <end position="282"/>
    </location>
</feature>
<sequence>MGNISGSGLGVLSFLVIFMCLSEVLVDAVTSSSYEFGEDCFSSNGGLKEDAKIIVRYEGKTVSICDYLSFEPASSTETGISHKLCVRPLNFTDPDCSVQLEMKSSYLGSRLHTITCYTGTTANFCGDEDNDLYIFFKERGYTSTNNARFMLQVYAQRVDNSAIVWGVIGGVLAAIVLFSAAAGLVFWCVCKRKPAQGRVINHGQPNAGTAVNQPAYPYASYSTQAGNPVTNLYPVGNYPTQYSSGTTPQPQYQYQPQPQTASYQEPEKVPSAPPPSYDEAHQ</sequence>
<keyword evidence="2" id="KW-0472">Membrane</keyword>
<protein>
    <recommendedName>
        <fullName evidence="6">CUB domain-containing protein</fullName>
    </recommendedName>
</protein>
<feature type="compositionally biased region" description="Low complexity" evidence="1">
    <location>
        <begin position="246"/>
        <end position="260"/>
    </location>
</feature>
<dbReference type="OMA" id="NSAIVWG"/>
<evidence type="ECO:0000313" key="5">
    <source>
        <dbReference type="Proteomes" id="UP000005408"/>
    </source>
</evidence>
<feature type="chain" id="PRO_5042431740" description="CUB domain-containing protein" evidence="3">
    <location>
        <begin position="29"/>
        <end position="282"/>
    </location>
</feature>
<evidence type="ECO:0000256" key="1">
    <source>
        <dbReference type="SAM" id="MobiDB-lite"/>
    </source>
</evidence>
<dbReference type="Proteomes" id="UP000005408">
    <property type="component" value="Unassembled WGS sequence"/>
</dbReference>
<evidence type="ECO:0000313" key="4">
    <source>
        <dbReference type="EnsemblMetazoa" id="G29910.2:cds"/>
    </source>
</evidence>
<keyword evidence="3" id="KW-0732">Signal</keyword>
<evidence type="ECO:0008006" key="6">
    <source>
        <dbReference type="Google" id="ProtNLM"/>
    </source>
</evidence>
<keyword evidence="2" id="KW-1133">Transmembrane helix</keyword>
<feature type="signal peptide" evidence="3">
    <location>
        <begin position="1"/>
        <end position="28"/>
    </location>
</feature>
<dbReference type="EnsemblMetazoa" id="G29910.1">
    <property type="protein sequence ID" value="G29910.1:cds"/>
    <property type="gene ID" value="G29910"/>
</dbReference>
<feature type="transmembrane region" description="Helical" evidence="2">
    <location>
        <begin position="162"/>
        <end position="189"/>
    </location>
</feature>
<organism evidence="4 5">
    <name type="scientific">Magallana gigas</name>
    <name type="common">Pacific oyster</name>
    <name type="synonym">Crassostrea gigas</name>
    <dbReference type="NCBI Taxonomy" id="29159"/>
    <lineage>
        <taxon>Eukaryota</taxon>
        <taxon>Metazoa</taxon>
        <taxon>Spiralia</taxon>
        <taxon>Lophotrochozoa</taxon>
        <taxon>Mollusca</taxon>
        <taxon>Bivalvia</taxon>
        <taxon>Autobranchia</taxon>
        <taxon>Pteriomorphia</taxon>
        <taxon>Ostreida</taxon>
        <taxon>Ostreoidea</taxon>
        <taxon>Ostreidae</taxon>
        <taxon>Magallana</taxon>
    </lineage>
</organism>
<dbReference type="EnsemblMetazoa" id="G29910.2">
    <property type="protein sequence ID" value="G29910.2:cds"/>
    <property type="gene ID" value="G29910"/>
</dbReference>
<dbReference type="AlphaFoldDB" id="A0A8W8M028"/>
<evidence type="ECO:0000256" key="3">
    <source>
        <dbReference type="SAM" id="SignalP"/>
    </source>
</evidence>
<keyword evidence="2" id="KW-0812">Transmembrane</keyword>
<name>A0A8W8M028_MAGGI</name>
<dbReference type="OrthoDB" id="6108429at2759"/>
<evidence type="ECO:0000256" key="2">
    <source>
        <dbReference type="SAM" id="Phobius"/>
    </source>
</evidence>
<accession>A0A8W8M028</accession>
<reference evidence="4" key="1">
    <citation type="submission" date="2022-08" db="UniProtKB">
        <authorList>
            <consortium name="EnsemblMetazoa"/>
        </authorList>
    </citation>
    <scope>IDENTIFICATION</scope>
    <source>
        <strain evidence="4">05x7-T-G4-1.051#20</strain>
    </source>
</reference>
<proteinExistence type="predicted"/>